<dbReference type="AlphaFoldDB" id="A0A183CAA0"/>
<protein>
    <submittedName>
        <fullName evidence="3">TCF3 fusion partner</fullName>
    </submittedName>
</protein>
<keyword evidence="2" id="KW-1185">Reference proteome</keyword>
<proteinExistence type="predicted"/>
<evidence type="ECO:0000256" key="1">
    <source>
        <dbReference type="SAM" id="MobiDB-lite"/>
    </source>
</evidence>
<reference evidence="2" key="1">
    <citation type="submission" date="2013-12" db="EMBL/GenBank/DDBJ databases">
        <authorList>
            <person name="Aslett M."/>
        </authorList>
    </citation>
    <scope>NUCLEOTIDE SEQUENCE [LARGE SCALE GENOMIC DNA]</scope>
    <source>
        <strain evidence="2">Lindley</strain>
    </source>
</reference>
<evidence type="ECO:0000313" key="3">
    <source>
        <dbReference type="WBParaSite" id="GPLIN_000980000"/>
    </source>
</evidence>
<name>A0A183CAA0_GLOPA</name>
<feature type="region of interest" description="Disordered" evidence="1">
    <location>
        <begin position="125"/>
        <end position="147"/>
    </location>
</feature>
<sequence>MKYLEKARAEPSTADGTRGSARSGQALDRSGSGGHEEHLRSGKEGKKRPAEGARGAGRRAEQNAEGSEMGGGVGEDREEAKEKKKEERAVRGPSPPQEDVSRPVRHVIIDEDEDLLSVGGEADEEAIAPRPTPGSVGNFWPGQICPR</sequence>
<accession>A0A183CAA0</accession>
<organism evidence="2 3">
    <name type="scientific">Globodera pallida</name>
    <name type="common">Potato cyst nematode worm</name>
    <name type="synonym">Heterodera pallida</name>
    <dbReference type="NCBI Taxonomy" id="36090"/>
    <lineage>
        <taxon>Eukaryota</taxon>
        <taxon>Metazoa</taxon>
        <taxon>Ecdysozoa</taxon>
        <taxon>Nematoda</taxon>
        <taxon>Chromadorea</taxon>
        <taxon>Rhabditida</taxon>
        <taxon>Tylenchina</taxon>
        <taxon>Tylenchomorpha</taxon>
        <taxon>Tylenchoidea</taxon>
        <taxon>Heteroderidae</taxon>
        <taxon>Heteroderinae</taxon>
        <taxon>Globodera</taxon>
    </lineage>
</organism>
<feature type="region of interest" description="Disordered" evidence="1">
    <location>
        <begin position="1"/>
        <end position="105"/>
    </location>
</feature>
<dbReference type="Proteomes" id="UP000050741">
    <property type="component" value="Unassembled WGS sequence"/>
</dbReference>
<dbReference type="WBParaSite" id="GPLIN_000980000">
    <property type="protein sequence ID" value="GPLIN_000980000"/>
    <property type="gene ID" value="GPLIN_000980000"/>
</dbReference>
<evidence type="ECO:0000313" key="2">
    <source>
        <dbReference type="Proteomes" id="UP000050741"/>
    </source>
</evidence>
<reference evidence="2" key="2">
    <citation type="submission" date="2014-05" db="EMBL/GenBank/DDBJ databases">
        <title>The genome and life-stage specific transcriptomes of Globodera pallida elucidate key aspects of plant parasitism by a cyst nematode.</title>
        <authorList>
            <person name="Cotton J.A."/>
            <person name="Lilley C.J."/>
            <person name="Jones L.M."/>
            <person name="Kikuchi T."/>
            <person name="Reid A.J."/>
            <person name="Thorpe P."/>
            <person name="Tsai I.J."/>
            <person name="Beasley H."/>
            <person name="Blok V."/>
            <person name="Cock P.J.A."/>
            <person name="Van den Akker S.E."/>
            <person name="Holroyd N."/>
            <person name="Hunt M."/>
            <person name="Mantelin S."/>
            <person name="Naghra H."/>
            <person name="Pain A."/>
            <person name="Palomares-Rius J.E."/>
            <person name="Zarowiecki M."/>
            <person name="Berriman M."/>
            <person name="Jones J.T."/>
            <person name="Urwin P.E."/>
        </authorList>
    </citation>
    <scope>NUCLEOTIDE SEQUENCE [LARGE SCALE GENOMIC DNA]</scope>
    <source>
        <strain evidence="2">Lindley</strain>
    </source>
</reference>
<feature type="compositionally biased region" description="Basic and acidic residues" evidence="1">
    <location>
        <begin position="34"/>
        <end position="51"/>
    </location>
</feature>
<feature type="compositionally biased region" description="Basic and acidic residues" evidence="1">
    <location>
        <begin position="74"/>
        <end position="90"/>
    </location>
</feature>
<reference evidence="3" key="3">
    <citation type="submission" date="2016-06" db="UniProtKB">
        <authorList>
            <consortium name="WormBaseParasite"/>
        </authorList>
    </citation>
    <scope>IDENTIFICATION</scope>
</reference>